<keyword evidence="2" id="KW-1185">Reference proteome</keyword>
<evidence type="ECO:0000313" key="2">
    <source>
        <dbReference type="Proteomes" id="UP000774326"/>
    </source>
</evidence>
<reference evidence="1" key="1">
    <citation type="journal article" date="2021" name="Open Biol.">
        <title>Shared evolutionary footprints suggest mitochondrial oxidative damage underlies multiple complex I losses in fungi.</title>
        <authorList>
            <person name="Schikora-Tamarit M.A."/>
            <person name="Marcet-Houben M."/>
            <person name="Nosek J."/>
            <person name="Gabaldon T."/>
        </authorList>
    </citation>
    <scope>NUCLEOTIDE SEQUENCE</scope>
    <source>
        <strain evidence="1">CBS2887</strain>
    </source>
</reference>
<accession>A0A9P8Q7M1</accession>
<proteinExistence type="predicted"/>
<reference evidence="1" key="2">
    <citation type="submission" date="2021-01" db="EMBL/GenBank/DDBJ databases">
        <authorList>
            <person name="Schikora-Tamarit M.A."/>
        </authorList>
    </citation>
    <scope>NUCLEOTIDE SEQUENCE</scope>
    <source>
        <strain evidence="1">CBS2887</strain>
    </source>
</reference>
<name>A0A9P8Q7M1_WICPI</name>
<dbReference type="OrthoDB" id="10536938at2759"/>
<protein>
    <submittedName>
        <fullName evidence="1">Uncharacterized protein</fullName>
    </submittedName>
</protein>
<dbReference type="EMBL" id="JAEUBG010002406">
    <property type="protein sequence ID" value="KAH3684570.1"/>
    <property type="molecule type" value="Genomic_DNA"/>
</dbReference>
<comment type="caution">
    <text evidence="1">The sequence shown here is derived from an EMBL/GenBank/DDBJ whole genome shotgun (WGS) entry which is preliminary data.</text>
</comment>
<organism evidence="1 2">
    <name type="scientific">Wickerhamomyces pijperi</name>
    <name type="common">Yeast</name>
    <name type="synonym">Pichia pijperi</name>
    <dbReference type="NCBI Taxonomy" id="599730"/>
    <lineage>
        <taxon>Eukaryota</taxon>
        <taxon>Fungi</taxon>
        <taxon>Dikarya</taxon>
        <taxon>Ascomycota</taxon>
        <taxon>Saccharomycotina</taxon>
        <taxon>Saccharomycetes</taxon>
        <taxon>Phaffomycetales</taxon>
        <taxon>Wickerhamomycetaceae</taxon>
        <taxon>Wickerhamomyces</taxon>
    </lineage>
</organism>
<gene>
    <name evidence="1" type="ORF">WICPIJ_004460</name>
</gene>
<sequence length="105" mass="11787">MTDRCCGSFFMMVKVSSNKASPVLESSTTWINLSESSNLLREGSSTMAILPRKANSKMMHPRRAYEMLSFQKDKYPSLSLIPIRMTSSMRVNVGSLFSAAERRPS</sequence>
<dbReference type="Proteomes" id="UP000774326">
    <property type="component" value="Unassembled WGS sequence"/>
</dbReference>
<evidence type="ECO:0000313" key="1">
    <source>
        <dbReference type="EMBL" id="KAH3684570.1"/>
    </source>
</evidence>
<dbReference type="AlphaFoldDB" id="A0A9P8Q7M1"/>